<evidence type="ECO:0000313" key="3">
    <source>
        <dbReference type="Proteomes" id="UP000483820"/>
    </source>
</evidence>
<evidence type="ECO:0000256" key="1">
    <source>
        <dbReference type="SAM" id="MobiDB-lite"/>
    </source>
</evidence>
<evidence type="ECO:0000313" key="2">
    <source>
        <dbReference type="EMBL" id="KAF1748726.1"/>
    </source>
</evidence>
<reference evidence="2 3" key="1">
    <citation type="submission" date="2019-12" db="EMBL/GenBank/DDBJ databases">
        <title>Chromosome-level assembly of the Caenorhabditis remanei genome.</title>
        <authorList>
            <person name="Teterina A.A."/>
            <person name="Willis J.H."/>
            <person name="Phillips P.C."/>
        </authorList>
    </citation>
    <scope>NUCLEOTIDE SEQUENCE [LARGE SCALE GENOMIC DNA]</scope>
    <source>
        <strain evidence="2 3">PX506</strain>
        <tissue evidence="2">Whole organism</tissue>
    </source>
</reference>
<sequence length="90" mass="10520">MRALLAPHCVLDATFERKKIVGNNFYAQEEGTERLFKIQSFRILDPGRTVLVEWALRKKSKAMMDAEQKEEEEAEAKENRRKKKAPVNKE</sequence>
<dbReference type="EMBL" id="WUAV01000006">
    <property type="protein sequence ID" value="KAF1748726.1"/>
    <property type="molecule type" value="Genomic_DNA"/>
</dbReference>
<dbReference type="CTD" id="9801627"/>
<organism evidence="2 3">
    <name type="scientific">Caenorhabditis remanei</name>
    <name type="common">Caenorhabditis vulgaris</name>
    <dbReference type="NCBI Taxonomy" id="31234"/>
    <lineage>
        <taxon>Eukaryota</taxon>
        <taxon>Metazoa</taxon>
        <taxon>Ecdysozoa</taxon>
        <taxon>Nematoda</taxon>
        <taxon>Chromadorea</taxon>
        <taxon>Rhabditida</taxon>
        <taxon>Rhabditina</taxon>
        <taxon>Rhabditomorpha</taxon>
        <taxon>Rhabditoidea</taxon>
        <taxon>Rhabditidae</taxon>
        <taxon>Peloderinae</taxon>
        <taxon>Caenorhabditis</taxon>
    </lineage>
</organism>
<dbReference type="GeneID" id="9801627"/>
<protein>
    <submittedName>
        <fullName evidence="2">Uncharacterized protein</fullName>
    </submittedName>
</protein>
<dbReference type="Proteomes" id="UP000483820">
    <property type="component" value="Chromosome X"/>
</dbReference>
<proteinExistence type="predicted"/>
<accession>A0A6A5G199</accession>
<comment type="caution">
    <text evidence="2">The sequence shown here is derived from an EMBL/GenBank/DDBJ whole genome shotgun (WGS) entry which is preliminary data.</text>
</comment>
<dbReference type="KEGG" id="crq:GCK72_025193"/>
<feature type="compositionally biased region" description="Basic residues" evidence="1">
    <location>
        <begin position="79"/>
        <end position="90"/>
    </location>
</feature>
<dbReference type="RefSeq" id="XP_053579798.1">
    <property type="nucleotide sequence ID" value="XM_053736232.1"/>
</dbReference>
<gene>
    <name evidence="2" type="ORF">GCK72_025193</name>
</gene>
<feature type="region of interest" description="Disordered" evidence="1">
    <location>
        <begin position="62"/>
        <end position="90"/>
    </location>
</feature>
<name>A0A6A5G199_CAERE</name>
<dbReference type="AlphaFoldDB" id="A0A6A5G199"/>